<dbReference type="PANTHER" id="PTHR30007">
    <property type="entry name" value="PHP DOMAIN PROTEIN"/>
    <property type="match status" value="1"/>
</dbReference>
<dbReference type="GO" id="GO:0003677">
    <property type="term" value="F:DNA binding"/>
    <property type="evidence" value="ECO:0007669"/>
    <property type="project" value="InterPro"/>
</dbReference>
<keyword evidence="1" id="KW-0472">Membrane</keyword>
<sequence length="130" mass="14583">MAGKRTSCSSTRVKRHPECCSSGNINDIAFAPTLIARVAPITGLIADKAYDANSLRRLLAEGGAKAVIPLTASRKQPIPYDRFAYRRRNRIERMFSRLKDFRRVGTRYDKLARNFLAGAILAATVAWWLN</sequence>
<feature type="transmembrane region" description="Helical" evidence="1">
    <location>
        <begin position="111"/>
        <end position="129"/>
    </location>
</feature>
<dbReference type="OrthoDB" id="9798237at2"/>
<organism evidence="3 4">
    <name type="scientific">Rhodoplanes elegans</name>
    <dbReference type="NCBI Taxonomy" id="29408"/>
    <lineage>
        <taxon>Bacteria</taxon>
        <taxon>Pseudomonadati</taxon>
        <taxon>Pseudomonadota</taxon>
        <taxon>Alphaproteobacteria</taxon>
        <taxon>Hyphomicrobiales</taxon>
        <taxon>Nitrobacteraceae</taxon>
        <taxon>Rhodoplanes</taxon>
    </lineage>
</organism>
<protein>
    <recommendedName>
        <fullName evidence="2">Transposase IS4-like domain-containing protein</fullName>
    </recommendedName>
</protein>
<evidence type="ECO:0000313" key="4">
    <source>
        <dbReference type="Proteomes" id="UP000248863"/>
    </source>
</evidence>
<keyword evidence="1" id="KW-0812">Transmembrane</keyword>
<name>A0A327K495_9BRAD</name>
<evidence type="ECO:0000259" key="2">
    <source>
        <dbReference type="Pfam" id="PF01609"/>
    </source>
</evidence>
<dbReference type="PANTHER" id="PTHR30007:SF1">
    <property type="entry name" value="BLR1914 PROTEIN"/>
    <property type="match status" value="1"/>
</dbReference>
<dbReference type="InterPro" id="IPR002559">
    <property type="entry name" value="Transposase_11"/>
</dbReference>
<gene>
    <name evidence="3" type="ORF">CH338_24690</name>
</gene>
<evidence type="ECO:0000313" key="3">
    <source>
        <dbReference type="EMBL" id="RAI32152.1"/>
    </source>
</evidence>
<dbReference type="AlphaFoldDB" id="A0A327K495"/>
<reference evidence="3 4" key="1">
    <citation type="submission" date="2017-07" db="EMBL/GenBank/DDBJ databases">
        <title>Draft Genome Sequences of Select Purple Nonsulfur Bacteria.</title>
        <authorList>
            <person name="Lasarre B."/>
            <person name="Mckinlay J.B."/>
        </authorList>
    </citation>
    <scope>NUCLEOTIDE SEQUENCE [LARGE SCALE GENOMIC DNA]</scope>
    <source>
        <strain evidence="3 4">DSM 11907</strain>
    </source>
</reference>
<feature type="domain" description="Transposase IS4-like" evidence="2">
    <location>
        <begin position="21"/>
        <end position="123"/>
    </location>
</feature>
<dbReference type="EMBL" id="NPEU01000446">
    <property type="protein sequence ID" value="RAI32152.1"/>
    <property type="molecule type" value="Genomic_DNA"/>
</dbReference>
<keyword evidence="4" id="KW-1185">Reference proteome</keyword>
<comment type="caution">
    <text evidence="3">The sequence shown here is derived from an EMBL/GenBank/DDBJ whole genome shotgun (WGS) entry which is preliminary data.</text>
</comment>
<evidence type="ECO:0000256" key="1">
    <source>
        <dbReference type="SAM" id="Phobius"/>
    </source>
</evidence>
<accession>A0A327K495</accession>
<keyword evidence="1" id="KW-1133">Transmembrane helix</keyword>
<dbReference type="Pfam" id="PF01609">
    <property type="entry name" value="DDE_Tnp_1"/>
    <property type="match status" value="1"/>
</dbReference>
<proteinExistence type="predicted"/>
<dbReference type="Proteomes" id="UP000248863">
    <property type="component" value="Unassembled WGS sequence"/>
</dbReference>
<dbReference type="GO" id="GO:0006313">
    <property type="term" value="P:DNA transposition"/>
    <property type="evidence" value="ECO:0007669"/>
    <property type="project" value="InterPro"/>
</dbReference>
<dbReference type="GO" id="GO:0004803">
    <property type="term" value="F:transposase activity"/>
    <property type="evidence" value="ECO:0007669"/>
    <property type="project" value="InterPro"/>
</dbReference>